<dbReference type="InterPro" id="IPR008806">
    <property type="entry name" value="RNA_pol_III_Rpc82_C"/>
</dbReference>
<keyword evidence="5 8" id="KW-0804">Transcription</keyword>
<accession>A0A1G4KK86</accession>
<evidence type="ECO:0000256" key="8">
    <source>
        <dbReference type="RuleBase" id="RU367076"/>
    </source>
</evidence>
<dbReference type="EMBL" id="LT598468">
    <property type="protein sequence ID" value="SCV04851.1"/>
    <property type="molecule type" value="Genomic_DNA"/>
</dbReference>
<dbReference type="AlphaFoldDB" id="A0A1G4KK86"/>
<dbReference type="Pfam" id="PF08221">
    <property type="entry name" value="HTH_9"/>
    <property type="match status" value="1"/>
</dbReference>
<reference evidence="13" key="1">
    <citation type="submission" date="2016-03" db="EMBL/GenBank/DDBJ databases">
        <authorList>
            <person name="Devillers H."/>
        </authorList>
    </citation>
    <scope>NUCLEOTIDE SEQUENCE [LARGE SCALE GENOMIC DNA]</scope>
</reference>
<comment type="function">
    <text evidence="7 8">DNA-dependent RNA polymerase catalyzes the transcription of DNA into RNA using the four ribonucleoside triphosphates as substrates. Specific core component of RNA polymerase III which synthesizes small RNAs, such as 5S rRNA and tRNAs.</text>
</comment>
<dbReference type="InterPro" id="IPR036388">
    <property type="entry name" value="WH-like_DNA-bd_sf"/>
</dbReference>
<comment type="subcellular location">
    <subcellularLocation>
        <location evidence="1 8">Nucleus</location>
    </subcellularLocation>
</comment>
<sequence length="623" mass="70588">MATGSVTPGPPLLHDGERGSALLLEARALNPDTFLYTELSKAHLGERATEILRLLIAKGRLSARELCELSELDLKGVKIALVSLIQLRCVRFLEETALSGRKTTYYYFHEVGLFLMLYAGEIVEAIGSKFQSDLAARIVQNVLALGSLTVKNYLESGQSEAGTSEISSEFVRLCETGFLVPVRPHDNTTEIDLWTKLYKKEYNNIPKTSTLSDLKKRTEARHKAKEQFTKLYQSPDLSKIITINNRTSLREVIDTVPLSFNLSRYLKTKRSTHLFHFASSRVGKIPATIYEYALHITERSSPEVLHPLAKTGLFQDLDELNAFKEEQILLEEKTPGVTFNAIDLSKHLPQSLDLRGTLLTQKLLKRSKSSPNETRHNKKIKTEDGFVVPQLPMGATENAGQVDDHITDEDEDASDARGIDLINAHLKLLASSKIPFLQEAQPGLYYVPYSALIPRLKSFTYDTILSSTLGPSFSRVLRCVKEHKLTTEKMINSMVLMKEKDIRSVIATLIKYNAVEIQEVPRTVDRAASRSVFLFRHNEKHAFDMMKHNLTWNMANLIRKTEELKTDNATLLTKANREDVKGKERELLLPSEINQLKMVNEGELNGLTRRIRIVSIWEIFEFY</sequence>
<feature type="domain" description="RNA polymerase III Rpc82 C -terminal" evidence="9">
    <location>
        <begin position="169"/>
        <end position="456"/>
    </location>
</feature>
<proteinExistence type="inferred from homology"/>
<evidence type="ECO:0000313" key="12">
    <source>
        <dbReference type="EMBL" id="SCV04851.1"/>
    </source>
</evidence>
<evidence type="ECO:0000256" key="5">
    <source>
        <dbReference type="ARBA" id="ARBA00023163"/>
    </source>
</evidence>
<comment type="similarity">
    <text evidence="8">Belongs to the RNA polymerase beta chain family.</text>
</comment>
<evidence type="ECO:0000259" key="11">
    <source>
        <dbReference type="Pfam" id="PF22536"/>
    </source>
</evidence>
<dbReference type="GO" id="GO:0006351">
    <property type="term" value="P:DNA-templated transcription"/>
    <property type="evidence" value="ECO:0007669"/>
    <property type="project" value="InterPro"/>
</dbReference>
<keyword evidence="6 8" id="KW-0539">Nucleus</keyword>
<dbReference type="InterPro" id="IPR055207">
    <property type="entry name" value="POLR3C_WHD"/>
</dbReference>
<dbReference type="Pfam" id="PF05645">
    <property type="entry name" value="RNA_pol_Rpc82"/>
    <property type="match status" value="1"/>
</dbReference>
<evidence type="ECO:0000256" key="3">
    <source>
        <dbReference type="ARBA" id="ARBA00016689"/>
    </source>
</evidence>
<evidence type="ECO:0000256" key="7">
    <source>
        <dbReference type="ARBA" id="ARBA00025127"/>
    </source>
</evidence>
<dbReference type="InterPro" id="IPR039748">
    <property type="entry name" value="RPC3"/>
</dbReference>
<evidence type="ECO:0000256" key="2">
    <source>
        <dbReference type="ARBA" id="ARBA00011206"/>
    </source>
</evidence>
<dbReference type="PANTHER" id="PTHR12949">
    <property type="entry name" value="RNA POLYMERASE III DNA DIRECTED -RELATED"/>
    <property type="match status" value="1"/>
</dbReference>
<keyword evidence="4 8" id="KW-0240">DNA-directed RNA polymerase</keyword>
<evidence type="ECO:0000256" key="4">
    <source>
        <dbReference type="ARBA" id="ARBA00022478"/>
    </source>
</evidence>
<name>A0A1G4KK86_9SACH</name>
<evidence type="ECO:0000259" key="10">
    <source>
        <dbReference type="Pfam" id="PF08221"/>
    </source>
</evidence>
<dbReference type="OrthoDB" id="272392at2759"/>
<keyword evidence="13" id="KW-1185">Reference proteome</keyword>
<feature type="domain" description="RNA polymerase III subunit RPC82-related helix-turn-helix" evidence="10">
    <location>
        <begin position="34"/>
        <end position="95"/>
    </location>
</feature>
<evidence type="ECO:0000313" key="13">
    <source>
        <dbReference type="Proteomes" id="UP000191024"/>
    </source>
</evidence>
<dbReference type="Proteomes" id="UP000191024">
    <property type="component" value="Chromosome H"/>
</dbReference>
<dbReference type="STRING" id="1230905.A0A1G4KK86"/>
<dbReference type="GO" id="GO:0005666">
    <property type="term" value="C:RNA polymerase III complex"/>
    <property type="evidence" value="ECO:0007669"/>
    <property type="project" value="UniProtKB-UniRule"/>
</dbReference>
<dbReference type="Pfam" id="PF22536">
    <property type="entry name" value="WHD_POLR3C"/>
    <property type="match status" value="1"/>
</dbReference>
<dbReference type="Pfam" id="PF20912">
    <property type="entry name" value="RPC3_helical"/>
    <property type="match status" value="1"/>
</dbReference>
<dbReference type="Gene3D" id="1.10.10.10">
    <property type="entry name" value="Winged helix-like DNA-binding domain superfamily/Winged helix DNA-binding domain"/>
    <property type="match status" value="2"/>
</dbReference>
<organism evidence="12 13">
    <name type="scientific">Lachancea mirantina</name>
    <dbReference type="NCBI Taxonomy" id="1230905"/>
    <lineage>
        <taxon>Eukaryota</taxon>
        <taxon>Fungi</taxon>
        <taxon>Dikarya</taxon>
        <taxon>Ascomycota</taxon>
        <taxon>Saccharomycotina</taxon>
        <taxon>Saccharomycetes</taxon>
        <taxon>Saccharomycetales</taxon>
        <taxon>Saccharomycetaceae</taxon>
        <taxon>Lachancea</taxon>
    </lineage>
</organism>
<evidence type="ECO:0000256" key="1">
    <source>
        <dbReference type="ARBA" id="ARBA00004123"/>
    </source>
</evidence>
<gene>
    <name evidence="12" type="ORF">LAMI_0H19944G</name>
</gene>
<dbReference type="GO" id="GO:0003697">
    <property type="term" value="F:single-stranded DNA binding"/>
    <property type="evidence" value="ECO:0007669"/>
    <property type="project" value="UniProtKB-UniRule"/>
</dbReference>
<evidence type="ECO:0000256" key="6">
    <source>
        <dbReference type="ARBA" id="ARBA00023242"/>
    </source>
</evidence>
<dbReference type="InterPro" id="IPR013197">
    <property type="entry name" value="RNA_pol_III_RPC82-rel_HTH"/>
</dbReference>
<feature type="domain" description="DNA-directed RNA polymerase III subunit RPC3 winged-helix" evidence="11">
    <location>
        <begin position="463"/>
        <end position="536"/>
    </location>
</feature>
<comment type="subunit">
    <text evidence="2 8">Component of the RNA polymerase III (Pol III) complex consisting of 17 subunits.</text>
</comment>
<dbReference type="PANTHER" id="PTHR12949:SF0">
    <property type="entry name" value="DNA-DIRECTED RNA POLYMERASE III SUBUNIT RPC3"/>
    <property type="match status" value="1"/>
</dbReference>
<evidence type="ECO:0000259" key="9">
    <source>
        <dbReference type="Pfam" id="PF05645"/>
    </source>
</evidence>
<protein>
    <recommendedName>
        <fullName evidence="3 8">DNA-directed RNA polymerase III subunit RPC3</fullName>
        <shortName evidence="8">RNA polymerase III subunit C3</shortName>
    </recommendedName>
</protein>